<sequence>MQHRHGRGTALHRCRRLRLAGALALAIGAGVVHAAGQEAGEPAPAVDAIELDRVIVTAAKREQSVREVPGSVSAVTQQQLQDQGAQSLADYVQKTPGVVFNSYQPGVSHVVVRGITTSAGNPQGQPTTGYFLNDVPLVEPGWTIAIPDIDTFDLDRVEVLRGPQGSLFGSASMGGAINYIANVADASGFDAAVEAGLSSTRNADVGHTLKGMVNVPVKQDVFAIRAVAQHRDAPGYIDNLGTGEDGANDLSVSGGRLSMVLTPNESATLTWLSLFQQIDSDDNAYRIPELGDLVRFTSTPEFTDTDITVHSLRWDQDLGWGSLTALASRQEKSQDWRFDLTPYLDFYNESLGTASAGPLFVNSGGESTGDSVELRLASADSDRFEWLVGAMVFDTDKDLYEQLGAPGFAAQLDASTDPRFGPGTGAVVSPDGDVFNAFYSKVTGTEQALFGEASFHFNPQWTLGLGGRAFKTRVRVVDTTVGVDVYPQPSLETAATETEESGFNPKVSLRWRPNDRLMLYALRSEGFRFGVPNNSSVTVHEIPDGSRSDSLVNYELGARFDLAGGRLLLDATAFHIDWSDIQLRLQTPEPVVNYAGNGGKASSKGVELSAQWRPGPAFDWTSSVTWQRARLDEDVFILWYGTAPRGSRLPGSADWSIANQLVWRFDGASAPTLMVSHTYLSEGISDLNSAVPGVAPNEQGDYHQFDARFRMSFGTTDVTVFGTNLADERGVTRTVPEAYGLGQGILRPRTFGVTVHWRY</sequence>
<feature type="signal peptide" evidence="13">
    <location>
        <begin position="1"/>
        <end position="34"/>
    </location>
</feature>
<evidence type="ECO:0000256" key="5">
    <source>
        <dbReference type="ARBA" id="ARBA00022692"/>
    </source>
</evidence>
<dbReference type="PANTHER" id="PTHR32552">
    <property type="entry name" value="FERRICHROME IRON RECEPTOR-RELATED"/>
    <property type="match status" value="1"/>
</dbReference>
<accession>A0ABT6JNX0</accession>
<evidence type="ECO:0000256" key="11">
    <source>
        <dbReference type="PROSITE-ProRule" id="PRU01360"/>
    </source>
</evidence>
<evidence type="ECO:0000256" key="1">
    <source>
        <dbReference type="ARBA" id="ARBA00004571"/>
    </source>
</evidence>
<organism evidence="16 17">
    <name type="scientific">Luteimonas kalidii</name>
    <dbReference type="NCBI Taxonomy" id="3042025"/>
    <lineage>
        <taxon>Bacteria</taxon>
        <taxon>Pseudomonadati</taxon>
        <taxon>Pseudomonadota</taxon>
        <taxon>Gammaproteobacteria</taxon>
        <taxon>Lysobacterales</taxon>
        <taxon>Lysobacteraceae</taxon>
        <taxon>Luteimonas</taxon>
    </lineage>
</organism>
<reference evidence="16 17" key="1">
    <citation type="submission" date="2023-04" db="EMBL/GenBank/DDBJ databases">
        <title>Luteimonas sp. M1R5S59.</title>
        <authorList>
            <person name="Sun J.-Q."/>
        </authorList>
    </citation>
    <scope>NUCLEOTIDE SEQUENCE [LARGE SCALE GENOMIC DNA]</scope>
    <source>
        <strain evidence="16 17">M1R5S59</strain>
    </source>
</reference>
<dbReference type="Proteomes" id="UP001156873">
    <property type="component" value="Unassembled WGS sequence"/>
</dbReference>
<keyword evidence="8 12" id="KW-0798">TonB box</keyword>
<dbReference type="InterPro" id="IPR012910">
    <property type="entry name" value="Plug_dom"/>
</dbReference>
<feature type="domain" description="TonB-dependent receptor plug" evidence="15">
    <location>
        <begin position="65"/>
        <end position="176"/>
    </location>
</feature>
<protein>
    <submittedName>
        <fullName evidence="16">TonB-dependent receptor</fullName>
    </submittedName>
</protein>
<evidence type="ECO:0000313" key="17">
    <source>
        <dbReference type="Proteomes" id="UP001156873"/>
    </source>
</evidence>
<proteinExistence type="inferred from homology"/>
<dbReference type="InterPro" id="IPR036942">
    <property type="entry name" value="Beta-barrel_TonB_sf"/>
</dbReference>
<evidence type="ECO:0000256" key="6">
    <source>
        <dbReference type="ARBA" id="ARBA00023004"/>
    </source>
</evidence>
<keyword evidence="3 11" id="KW-1134">Transmembrane beta strand</keyword>
<dbReference type="Gene3D" id="2.40.170.20">
    <property type="entry name" value="TonB-dependent receptor, beta-barrel domain"/>
    <property type="match status" value="1"/>
</dbReference>
<comment type="caution">
    <text evidence="16">The sequence shown here is derived from an EMBL/GenBank/DDBJ whole genome shotgun (WGS) entry which is preliminary data.</text>
</comment>
<evidence type="ECO:0000256" key="4">
    <source>
        <dbReference type="ARBA" id="ARBA00022496"/>
    </source>
</evidence>
<dbReference type="InterPro" id="IPR000531">
    <property type="entry name" value="Beta-barrel_TonB"/>
</dbReference>
<keyword evidence="13" id="KW-0732">Signal</keyword>
<dbReference type="SUPFAM" id="SSF56935">
    <property type="entry name" value="Porins"/>
    <property type="match status" value="1"/>
</dbReference>
<keyword evidence="17" id="KW-1185">Reference proteome</keyword>
<comment type="subcellular location">
    <subcellularLocation>
        <location evidence="1 11">Cell outer membrane</location>
        <topology evidence="1 11">Multi-pass membrane protein</topology>
    </subcellularLocation>
</comment>
<evidence type="ECO:0000259" key="15">
    <source>
        <dbReference type="Pfam" id="PF07715"/>
    </source>
</evidence>
<evidence type="ECO:0000256" key="7">
    <source>
        <dbReference type="ARBA" id="ARBA00023065"/>
    </source>
</evidence>
<evidence type="ECO:0000256" key="13">
    <source>
        <dbReference type="SAM" id="SignalP"/>
    </source>
</evidence>
<dbReference type="InterPro" id="IPR039426">
    <property type="entry name" value="TonB-dep_rcpt-like"/>
</dbReference>
<feature type="chain" id="PRO_5046469368" evidence="13">
    <location>
        <begin position="35"/>
        <end position="759"/>
    </location>
</feature>
<dbReference type="PROSITE" id="PS52016">
    <property type="entry name" value="TONB_DEPENDENT_REC_3"/>
    <property type="match status" value="1"/>
</dbReference>
<keyword evidence="2 11" id="KW-0813">Transport</keyword>
<dbReference type="Pfam" id="PF07715">
    <property type="entry name" value="Plug"/>
    <property type="match status" value="1"/>
</dbReference>
<evidence type="ECO:0000313" key="16">
    <source>
        <dbReference type="EMBL" id="MDH5832385.1"/>
    </source>
</evidence>
<evidence type="ECO:0000256" key="2">
    <source>
        <dbReference type="ARBA" id="ARBA00022448"/>
    </source>
</evidence>
<evidence type="ECO:0000256" key="10">
    <source>
        <dbReference type="ARBA" id="ARBA00023237"/>
    </source>
</evidence>
<keyword evidence="10 11" id="KW-0998">Cell outer membrane</keyword>
<keyword evidence="16" id="KW-0675">Receptor</keyword>
<dbReference type="EMBL" id="JARXRO010000001">
    <property type="protein sequence ID" value="MDH5832385.1"/>
    <property type="molecule type" value="Genomic_DNA"/>
</dbReference>
<name>A0ABT6JNX0_9GAMM</name>
<keyword evidence="4" id="KW-0410">Iron transport</keyword>
<dbReference type="Pfam" id="PF00593">
    <property type="entry name" value="TonB_dep_Rec_b-barrel"/>
    <property type="match status" value="1"/>
</dbReference>
<gene>
    <name evidence="16" type="ORF">QFW81_00360</name>
</gene>
<feature type="domain" description="TonB-dependent receptor-like beta-barrel" evidence="14">
    <location>
        <begin position="295"/>
        <end position="724"/>
    </location>
</feature>
<evidence type="ECO:0000256" key="3">
    <source>
        <dbReference type="ARBA" id="ARBA00022452"/>
    </source>
</evidence>
<dbReference type="RefSeq" id="WP_280576561.1">
    <property type="nucleotide sequence ID" value="NZ_JARXRO010000001.1"/>
</dbReference>
<evidence type="ECO:0000256" key="12">
    <source>
        <dbReference type="RuleBase" id="RU003357"/>
    </source>
</evidence>
<dbReference type="PANTHER" id="PTHR32552:SF81">
    <property type="entry name" value="TONB-DEPENDENT OUTER MEMBRANE RECEPTOR"/>
    <property type="match status" value="1"/>
</dbReference>
<evidence type="ECO:0000256" key="9">
    <source>
        <dbReference type="ARBA" id="ARBA00023136"/>
    </source>
</evidence>
<keyword evidence="9 11" id="KW-0472">Membrane</keyword>
<keyword evidence="7" id="KW-0406">Ion transport</keyword>
<keyword evidence="6" id="KW-0408">Iron</keyword>
<comment type="similarity">
    <text evidence="11 12">Belongs to the TonB-dependent receptor family.</text>
</comment>
<evidence type="ECO:0000259" key="14">
    <source>
        <dbReference type="Pfam" id="PF00593"/>
    </source>
</evidence>
<evidence type="ECO:0000256" key="8">
    <source>
        <dbReference type="ARBA" id="ARBA00023077"/>
    </source>
</evidence>
<keyword evidence="5 11" id="KW-0812">Transmembrane</keyword>